<keyword evidence="6" id="KW-1185">Reference proteome</keyword>
<comment type="similarity">
    <text evidence="1">Belongs to the methyltransferase superfamily.</text>
</comment>
<dbReference type="EMBL" id="ML210982">
    <property type="protein sequence ID" value="TFK93422.1"/>
    <property type="molecule type" value="Genomic_DNA"/>
</dbReference>
<dbReference type="CDD" id="cd02440">
    <property type="entry name" value="AdoMet_MTases"/>
    <property type="match status" value="1"/>
</dbReference>
<proteinExistence type="inferred from homology"/>
<evidence type="ECO:0000256" key="1">
    <source>
        <dbReference type="ARBA" id="ARBA00008361"/>
    </source>
</evidence>
<name>A0A5C3PV42_9APHY</name>
<accession>A0A5C3PV42</accession>
<dbReference type="Proteomes" id="UP000308197">
    <property type="component" value="Unassembled WGS sequence"/>
</dbReference>
<keyword evidence="3 5" id="KW-0808">Transferase</keyword>
<dbReference type="PANTHER" id="PTHR44942">
    <property type="entry name" value="METHYLTRANSF_11 DOMAIN-CONTAINING PROTEIN"/>
    <property type="match status" value="1"/>
</dbReference>
<gene>
    <name evidence="5" type="ORF">K466DRAFT_478713</name>
</gene>
<evidence type="ECO:0000259" key="4">
    <source>
        <dbReference type="Pfam" id="PF08241"/>
    </source>
</evidence>
<dbReference type="STRING" id="1314778.A0A5C3PV42"/>
<evidence type="ECO:0000313" key="5">
    <source>
        <dbReference type="EMBL" id="TFK93422.1"/>
    </source>
</evidence>
<sequence length="309" mass="35112">MATFAKGTFNAARYASSRPTYPRQLYDFIFKHHERAKGARWDTAVDVGCGTGQATVELTPFKRVIGVDPSARMIEQATESVKSRLAGLDLSSQIEFVQSSAEDLGFLQDGSVDLIVAAQAAHWFKWDKFWPEAARVLRKDGTFAAWGYSEFRLSRYPSATPLINAYAQGSDPKDSLGPYWERPGRTILDNHLLDVPDPTQALPGQFSSFERVFFTGAHYPALPNPRPVILRKSLTWAELMGYFRTWSPLHTYHEKYPEDLERPDGDIATRFWRTLKEEVARVEKKTEIPKDEDIVEIEWPLALILARKA</sequence>
<dbReference type="InterPro" id="IPR029063">
    <property type="entry name" value="SAM-dependent_MTases_sf"/>
</dbReference>
<dbReference type="Pfam" id="PF08241">
    <property type="entry name" value="Methyltransf_11"/>
    <property type="match status" value="1"/>
</dbReference>
<evidence type="ECO:0000256" key="3">
    <source>
        <dbReference type="ARBA" id="ARBA00022679"/>
    </source>
</evidence>
<dbReference type="PANTHER" id="PTHR44942:SF4">
    <property type="entry name" value="METHYLTRANSFERASE TYPE 11 DOMAIN-CONTAINING PROTEIN"/>
    <property type="match status" value="1"/>
</dbReference>
<keyword evidence="2 5" id="KW-0489">Methyltransferase</keyword>
<dbReference type="InterPro" id="IPR051052">
    <property type="entry name" value="Diverse_substrate_MTase"/>
</dbReference>
<organism evidence="5 6">
    <name type="scientific">Polyporus arcularius HHB13444</name>
    <dbReference type="NCBI Taxonomy" id="1314778"/>
    <lineage>
        <taxon>Eukaryota</taxon>
        <taxon>Fungi</taxon>
        <taxon>Dikarya</taxon>
        <taxon>Basidiomycota</taxon>
        <taxon>Agaricomycotina</taxon>
        <taxon>Agaricomycetes</taxon>
        <taxon>Polyporales</taxon>
        <taxon>Polyporaceae</taxon>
        <taxon>Polyporus</taxon>
    </lineage>
</organism>
<dbReference type="InterPro" id="IPR013216">
    <property type="entry name" value="Methyltransf_11"/>
</dbReference>
<feature type="domain" description="Methyltransferase type 11" evidence="4">
    <location>
        <begin position="45"/>
        <end position="144"/>
    </location>
</feature>
<dbReference type="InParanoid" id="A0A5C3PV42"/>
<dbReference type="Gene3D" id="3.40.50.150">
    <property type="entry name" value="Vaccinia Virus protein VP39"/>
    <property type="match status" value="1"/>
</dbReference>
<evidence type="ECO:0000256" key="2">
    <source>
        <dbReference type="ARBA" id="ARBA00022603"/>
    </source>
</evidence>
<dbReference type="GO" id="GO:0008757">
    <property type="term" value="F:S-adenosylmethionine-dependent methyltransferase activity"/>
    <property type="evidence" value="ECO:0007669"/>
    <property type="project" value="InterPro"/>
</dbReference>
<dbReference type="SUPFAM" id="SSF53335">
    <property type="entry name" value="S-adenosyl-L-methionine-dependent methyltransferases"/>
    <property type="match status" value="1"/>
</dbReference>
<dbReference type="GO" id="GO:0032259">
    <property type="term" value="P:methylation"/>
    <property type="evidence" value="ECO:0007669"/>
    <property type="project" value="UniProtKB-KW"/>
</dbReference>
<dbReference type="AlphaFoldDB" id="A0A5C3PV42"/>
<protein>
    <submittedName>
        <fullName evidence="5">S-adenosyl-L-methionine-dependent methyltransferase</fullName>
    </submittedName>
</protein>
<reference evidence="5 6" key="1">
    <citation type="journal article" date="2019" name="Nat. Ecol. Evol.">
        <title>Megaphylogeny resolves global patterns of mushroom evolution.</title>
        <authorList>
            <person name="Varga T."/>
            <person name="Krizsan K."/>
            <person name="Foldi C."/>
            <person name="Dima B."/>
            <person name="Sanchez-Garcia M."/>
            <person name="Sanchez-Ramirez S."/>
            <person name="Szollosi G.J."/>
            <person name="Szarkandi J.G."/>
            <person name="Papp V."/>
            <person name="Albert L."/>
            <person name="Andreopoulos W."/>
            <person name="Angelini C."/>
            <person name="Antonin V."/>
            <person name="Barry K.W."/>
            <person name="Bougher N.L."/>
            <person name="Buchanan P."/>
            <person name="Buyck B."/>
            <person name="Bense V."/>
            <person name="Catcheside P."/>
            <person name="Chovatia M."/>
            <person name="Cooper J."/>
            <person name="Damon W."/>
            <person name="Desjardin D."/>
            <person name="Finy P."/>
            <person name="Geml J."/>
            <person name="Haridas S."/>
            <person name="Hughes K."/>
            <person name="Justo A."/>
            <person name="Karasinski D."/>
            <person name="Kautmanova I."/>
            <person name="Kiss B."/>
            <person name="Kocsube S."/>
            <person name="Kotiranta H."/>
            <person name="LaButti K.M."/>
            <person name="Lechner B.E."/>
            <person name="Liimatainen K."/>
            <person name="Lipzen A."/>
            <person name="Lukacs Z."/>
            <person name="Mihaltcheva S."/>
            <person name="Morgado L.N."/>
            <person name="Niskanen T."/>
            <person name="Noordeloos M.E."/>
            <person name="Ohm R.A."/>
            <person name="Ortiz-Santana B."/>
            <person name="Ovrebo C."/>
            <person name="Racz N."/>
            <person name="Riley R."/>
            <person name="Savchenko A."/>
            <person name="Shiryaev A."/>
            <person name="Soop K."/>
            <person name="Spirin V."/>
            <person name="Szebenyi C."/>
            <person name="Tomsovsky M."/>
            <person name="Tulloss R.E."/>
            <person name="Uehling J."/>
            <person name="Grigoriev I.V."/>
            <person name="Vagvolgyi C."/>
            <person name="Papp T."/>
            <person name="Martin F.M."/>
            <person name="Miettinen O."/>
            <person name="Hibbett D.S."/>
            <person name="Nagy L.G."/>
        </authorList>
    </citation>
    <scope>NUCLEOTIDE SEQUENCE [LARGE SCALE GENOMIC DNA]</scope>
    <source>
        <strain evidence="5 6">HHB13444</strain>
    </source>
</reference>
<evidence type="ECO:0000313" key="6">
    <source>
        <dbReference type="Proteomes" id="UP000308197"/>
    </source>
</evidence>